<keyword evidence="3" id="KW-1185">Reference proteome</keyword>
<evidence type="ECO:0000313" key="3">
    <source>
        <dbReference type="Proteomes" id="UP000295710"/>
    </source>
</evidence>
<gene>
    <name evidence="2" type="ORF">E1963_16990</name>
</gene>
<organism evidence="2 3">
    <name type="scientific">Extibacter muris</name>
    <dbReference type="NCBI Taxonomy" id="1796622"/>
    <lineage>
        <taxon>Bacteria</taxon>
        <taxon>Bacillati</taxon>
        <taxon>Bacillota</taxon>
        <taxon>Clostridia</taxon>
        <taxon>Lachnospirales</taxon>
        <taxon>Lachnospiraceae</taxon>
        <taxon>Extibacter</taxon>
    </lineage>
</organism>
<dbReference type="Gene3D" id="1.10.260.40">
    <property type="entry name" value="lambda repressor-like DNA-binding domains"/>
    <property type="match status" value="1"/>
</dbReference>
<dbReference type="Pfam" id="PF13443">
    <property type="entry name" value="HTH_26"/>
    <property type="match status" value="1"/>
</dbReference>
<evidence type="ECO:0000259" key="1">
    <source>
        <dbReference type="PROSITE" id="PS50943"/>
    </source>
</evidence>
<feature type="domain" description="HTH cro/C1-type" evidence="1">
    <location>
        <begin position="12"/>
        <end position="67"/>
    </location>
</feature>
<accession>A0A4R4FA84</accession>
<dbReference type="SMART" id="SM00530">
    <property type="entry name" value="HTH_XRE"/>
    <property type="match status" value="1"/>
</dbReference>
<proteinExistence type="predicted"/>
<dbReference type="InterPro" id="IPR015927">
    <property type="entry name" value="Peptidase_S24_S26A/B/C"/>
</dbReference>
<dbReference type="PROSITE" id="PS50943">
    <property type="entry name" value="HTH_CROC1"/>
    <property type="match status" value="1"/>
</dbReference>
<dbReference type="CDD" id="cd00093">
    <property type="entry name" value="HTH_XRE"/>
    <property type="match status" value="1"/>
</dbReference>
<name>A0A4R4FA84_9FIRM</name>
<dbReference type="SUPFAM" id="SSF51306">
    <property type="entry name" value="LexA/Signal peptidase"/>
    <property type="match status" value="1"/>
</dbReference>
<dbReference type="InterPro" id="IPR001387">
    <property type="entry name" value="Cro/C1-type_HTH"/>
</dbReference>
<dbReference type="InterPro" id="IPR010982">
    <property type="entry name" value="Lambda_DNA-bd_dom_sf"/>
</dbReference>
<reference evidence="2 3" key="1">
    <citation type="journal article" date="2016" name="Nat. Microbiol.">
        <title>The Mouse Intestinal Bacterial Collection (miBC) provides host-specific insight into cultured diversity and functional potential of the gut microbiota.</title>
        <authorList>
            <person name="Lagkouvardos I."/>
            <person name="Pukall R."/>
            <person name="Abt B."/>
            <person name="Foesel B.U."/>
            <person name="Meier-Kolthoff J.P."/>
            <person name="Kumar N."/>
            <person name="Bresciani A."/>
            <person name="Martinez I."/>
            <person name="Just S."/>
            <person name="Ziegler C."/>
            <person name="Brugiroux S."/>
            <person name="Garzetti D."/>
            <person name="Wenning M."/>
            <person name="Bui T.P."/>
            <person name="Wang J."/>
            <person name="Hugenholtz F."/>
            <person name="Plugge C.M."/>
            <person name="Peterson D.A."/>
            <person name="Hornef M.W."/>
            <person name="Baines J.F."/>
            <person name="Smidt H."/>
            <person name="Walter J."/>
            <person name="Kristiansen K."/>
            <person name="Nielsen H.B."/>
            <person name="Haller D."/>
            <person name="Overmann J."/>
            <person name="Stecher B."/>
            <person name="Clavel T."/>
        </authorList>
    </citation>
    <scope>NUCLEOTIDE SEQUENCE [LARGE SCALE GENOMIC DNA]</scope>
    <source>
        <strain evidence="2 3">DSM 28560</strain>
    </source>
</reference>
<dbReference type="InterPro" id="IPR036286">
    <property type="entry name" value="LexA/Signal_pep-like_sf"/>
</dbReference>
<dbReference type="Proteomes" id="UP000295710">
    <property type="component" value="Unassembled WGS sequence"/>
</dbReference>
<dbReference type="Pfam" id="PF00717">
    <property type="entry name" value="Peptidase_S24"/>
    <property type="match status" value="1"/>
</dbReference>
<dbReference type="AlphaFoldDB" id="A0A4R4FA84"/>
<protein>
    <submittedName>
        <fullName evidence="2">Helix-turn-helix domain-containing protein</fullName>
    </submittedName>
</protein>
<dbReference type="GO" id="GO:0003677">
    <property type="term" value="F:DNA binding"/>
    <property type="evidence" value="ECO:0007669"/>
    <property type="project" value="InterPro"/>
</dbReference>
<dbReference type="EMBL" id="SMMX01000021">
    <property type="protein sequence ID" value="TDA20427.1"/>
    <property type="molecule type" value="Genomic_DNA"/>
</dbReference>
<comment type="caution">
    <text evidence="2">The sequence shown here is derived from an EMBL/GenBank/DDBJ whole genome shotgun (WGS) entry which is preliminary data.</text>
</comment>
<dbReference type="Gene3D" id="2.10.109.10">
    <property type="entry name" value="Umud Fragment, subunit A"/>
    <property type="match status" value="1"/>
</dbReference>
<dbReference type="SUPFAM" id="SSF47413">
    <property type="entry name" value="lambda repressor-like DNA-binding domains"/>
    <property type="match status" value="1"/>
</dbReference>
<sequence length="251" mass="29356">MERWRNLKNERIKYIMQKRGFTFEDLAWLSGVPYSTLTKIGSGATENPGFSAMEKVAGVLDCSLDEFTDREPDVPYDISDYVYRFKKLPAPMKKYIKYTIDTEYDQMIHNTSHDKIKIKCFEFTNIVQGLAQYDSRIERNIMVSSNEISRYCTFCVYLSTPVLTPKFPEGSLLGFRYDDDYDPKNGEIWIIMRGGYLYMGRVYKRHDDIYIKALNGTIDDWHINSHTRYKRMGRLVGVLREGNVDVGMDAR</sequence>
<evidence type="ECO:0000313" key="2">
    <source>
        <dbReference type="EMBL" id="TDA20427.1"/>
    </source>
</evidence>